<dbReference type="Gene3D" id="1.20.1740.10">
    <property type="entry name" value="Amino acid/polyamine transporter I"/>
    <property type="match status" value="1"/>
</dbReference>
<evidence type="ECO:0000256" key="4">
    <source>
        <dbReference type="ARBA" id="ARBA00022989"/>
    </source>
</evidence>
<evidence type="ECO:0000256" key="5">
    <source>
        <dbReference type="ARBA" id="ARBA00023136"/>
    </source>
</evidence>
<accession>A0ABV1FXF5</accession>
<dbReference type="PANTHER" id="PTHR42770">
    <property type="entry name" value="AMINO ACID TRANSPORTER-RELATED"/>
    <property type="match status" value="1"/>
</dbReference>
<sequence length="470" mass="50725">MADSDLKKNLNTLDVLSVAFGAMIGWGWVVSSGQWITSGGVLGTVIGFLIGGLMIYFVGLAYAELTTAMPKSGGVQNFCYAAFGPVGAFVSTWALILSYVGVVCFEAVSFPTIIQYIFPGFLKGYLYTVKGFDIYASWLVVAIITAAIIVYINIKGTKKAAKLQNILTCIIAGVGLILVAGSAFIGNTDNISQQLFVGDNTISIVENVAKVAIMTPFFLFGFDVIPQATEEINMPLKRLGRMMILSIAMAVGFYALVVLAIGYVMNGNQMVTSMQGAGLVTADAMAIAFNSHTMAKVLILGGLCGIITSWNSFLIGGSRVMFAMAKSRMIPSSFAKLHPVYKTPIVALLLLGLTSIVAPFFGRVMLVWIVDAANFACCLAYCIVSLAFVVLRKEKSDMIRPYRVKHGYWVGFMAVFMSGFMAVMYLIPGSSCTLVWQEQIIVVGWMVLGVFLGIRGKRLYKDSFASGMDI</sequence>
<feature type="transmembrane region" description="Helical" evidence="6">
    <location>
        <begin position="297"/>
        <end position="322"/>
    </location>
</feature>
<comment type="subcellular location">
    <subcellularLocation>
        <location evidence="1">Cell membrane</location>
        <topology evidence="1">Multi-pass membrane protein</topology>
    </subcellularLocation>
</comment>
<evidence type="ECO:0000256" key="2">
    <source>
        <dbReference type="ARBA" id="ARBA00022475"/>
    </source>
</evidence>
<dbReference type="InterPro" id="IPR002293">
    <property type="entry name" value="AA/rel_permease1"/>
</dbReference>
<gene>
    <name evidence="7" type="ORF">AAAT87_05950</name>
</gene>
<dbReference type="RefSeq" id="WP_349225909.1">
    <property type="nucleotide sequence ID" value="NZ_JBBNFG020000017.1"/>
</dbReference>
<evidence type="ECO:0000256" key="6">
    <source>
        <dbReference type="SAM" id="Phobius"/>
    </source>
</evidence>
<feature type="transmembrane region" description="Helical" evidence="6">
    <location>
        <begin position="41"/>
        <end position="65"/>
    </location>
</feature>
<dbReference type="PANTHER" id="PTHR42770:SF7">
    <property type="entry name" value="MEMBRANE PROTEIN"/>
    <property type="match status" value="1"/>
</dbReference>
<name>A0ABV1FXF5_9BACT</name>
<keyword evidence="8" id="KW-1185">Reference proteome</keyword>
<feature type="transmembrane region" description="Helical" evidence="6">
    <location>
        <begin position="343"/>
        <end position="361"/>
    </location>
</feature>
<evidence type="ECO:0000256" key="3">
    <source>
        <dbReference type="ARBA" id="ARBA00022692"/>
    </source>
</evidence>
<dbReference type="Pfam" id="PF13520">
    <property type="entry name" value="AA_permease_2"/>
    <property type="match status" value="1"/>
</dbReference>
<keyword evidence="5 6" id="KW-0472">Membrane</keyword>
<feature type="transmembrane region" description="Helical" evidence="6">
    <location>
        <begin position="407"/>
        <end position="428"/>
    </location>
</feature>
<dbReference type="PIRSF" id="PIRSF006060">
    <property type="entry name" value="AA_transporter"/>
    <property type="match status" value="1"/>
</dbReference>
<dbReference type="Proteomes" id="UP001465717">
    <property type="component" value="Unassembled WGS sequence"/>
</dbReference>
<evidence type="ECO:0000256" key="1">
    <source>
        <dbReference type="ARBA" id="ARBA00004651"/>
    </source>
</evidence>
<feature type="transmembrane region" description="Helical" evidence="6">
    <location>
        <begin position="367"/>
        <end position="391"/>
    </location>
</feature>
<feature type="transmembrane region" description="Helical" evidence="6">
    <location>
        <begin position="204"/>
        <end position="222"/>
    </location>
</feature>
<keyword evidence="4 6" id="KW-1133">Transmembrane helix</keyword>
<dbReference type="InterPro" id="IPR050367">
    <property type="entry name" value="APC_superfamily"/>
</dbReference>
<feature type="transmembrane region" description="Helical" evidence="6">
    <location>
        <begin position="434"/>
        <end position="454"/>
    </location>
</feature>
<feature type="transmembrane region" description="Helical" evidence="6">
    <location>
        <begin position="166"/>
        <end position="184"/>
    </location>
</feature>
<organism evidence="7 8">
    <name type="scientific">Segatella sinensis</name>
    <dbReference type="NCBI Taxonomy" id="3085167"/>
    <lineage>
        <taxon>Bacteria</taxon>
        <taxon>Pseudomonadati</taxon>
        <taxon>Bacteroidota</taxon>
        <taxon>Bacteroidia</taxon>
        <taxon>Bacteroidales</taxon>
        <taxon>Prevotellaceae</taxon>
        <taxon>Segatella</taxon>
    </lineage>
</organism>
<dbReference type="EMBL" id="JBBNGE010000014">
    <property type="protein sequence ID" value="MEQ2507829.1"/>
    <property type="molecule type" value="Genomic_DNA"/>
</dbReference>
<evidence type="ECO:0000313" key="7">
    <source>
        <dbReference type="EMBL" id="MEQ2507829.1"/>
    </source>
</evidence>
<feature type="transmembrane region" description="Helical" evidence="6">
    <location>
        <begin position="243"/>
        <end position="265"/>
    </location>
</feature>
<keyword evidence="2" id="KW-1003">Cell membrane</keyword>
<comment type="caution">
    <text evidence="7">The sequence shown here is derived from an EMBL/GenBank/DDBJ whole genome shotgun (WGS) entry which is preliminary data.</text>
</comment>
<feature type="transmembrane region" description="Helical" evidence="6">
    <location>
        <begin position="86"/>
        <end position="114"/>
    </location>
</feature>
<proteinExistence type="predicted"/>
<reference evidence="7 8" key="1">
    <citation type="submission" date="2024-04" db="EMBL/GenBank/DDBJ databases">
        <title>Human intestinal bacterial collection.</title>
        <authorList>
            <person name="Pauvert C."/>
            <person name="Hitch T.C.A."/>
            <person name="Clavel T."/>
        </authorList>
    </citation>
    <scope>NUCLEOTIDE SEQUENCE [LARGE SCALE GENOMIC DNA]</scope>
    <source>
        <strain evidence="7 8">CLA-AA-H174</strain>
    </source>
</reference>
<feature type="transmembrane region" description="Helical" evidence="6">
    <location>
        <begin position="134"/>
        <end position="154"/>
    </location>
</feature>
<feature type="transmembrane region" description="Helical" evidence="6">
    <location>
        <begin position="12"/>
        <end position="29"/>
    </location>
</feature>
<keyword evidence="3 6" id="KW-0812">Transmembrane</keyword>
<protein>
    <submittedName>
        <fullName evidence="7">APC family permease</fullName>
    </submittedName>
</protein>
<evidence type="ECO:0000313" key="8">
    <source>
        <dbReference type="Proteomes" id="UP001465717"/>
    </source>
</evidence>